<feature type="region of interest" description="Disordered" evidence="1">
    <location>
        <begin position="241"/>
        <end position="319"/>
    </location>
</feature>
<evidence type="ECO:0000259" key="3">
    <source>
        <dbReference type="Pfam" id="PF24855"/>
    </source>
</evidence>
<feature type="compositionally biased region" description="Low complexity" evidence="1">
    <location>
        <begin position="36"/>
        <end position="51"/>
    </location>
</feature>
<dbReference type="KEGG" id="mlr:MELLADRAFT_85280"/>
<dbReference type="Proteomes" id="UP000001072">
    <property type="component" value="Unassembled WGS sequence"/>
</dbReference>
<protein>
    <recommendedName>
        <fullName evidence="3">DUF7729 domain-containing protein</fullName>
    </recommendedName>
</protein>
<name>F4RI73_MELLP</name>
<evidence type="ECO:0000256" key="2">
    <source>
        <dbReference type="SAM" id="SignalP"/>
    </source>
</evidence>
<dbReference type="InParanoid" id="F4RI73"/>
<keyword evidence="5" id="KW-1185">Reference proteome</keyword>
<dbReference type="EMBL" id="GL883102">
    <property type="protein sequence ID" value="EGG08013.1"/>
    <property type="molecule type" value="Genomic_DNA"/>
</dbReference>
<dbReference type="VEuPathDB" id="FungiDB:MELLADRAFT_85280"/>
<accession>F4RI73</accession>
<dbReference type="Pfam" id="PF24855">
    <property type="entry name" value="DUF7729"/>
    <property type="match status" value="1"/>
</dbReference>
<dbReference type="InterPro" id="IPR056146">
    <property type="entry name" value="DUF7729"/>
</dbReference>
<dbReference type="eggNOG" id="ENOG502S2I3">
    <property type="taxonomic scope" value="Eukaryota"/>
</dbReference>
<sequence>MLKYFKSVILLISIPAILAADSPWPSSMNSSLIGQNSTSLNSTNKNNSASSDWNPSAEFNPGTNARIPSSVSGACQAFLARLNSNSEVKACTAPLMNATASFSSGASSVTPDQVQSAFHDLCGPASGNGCQTGLFHEILSHFSGNCSDELHAGIPAIRSAYDVLYIMTPYKRALCAQDPKTGDYCPTTIASSVINSSSDSKDPAMSATDFRTMITSLLPSGKLVTQLGGSLTRRAIAAVTPGHAHHNHDRRDHASIARSSHLKARDDNSSYTSDTYTNGNVTNSTITNSTLTNSTSNNGTSTKPKTNSSSSYANNDHPDPTTFTTTNLAFLFLSPTLPKNALCTPCTIAVMASYIAFEQSTPHFGGLRASGYLSGQVKLWQGITGKCGAQFAQSISDRAGIVNLMSTSDATSIKASFKGVVGITVMGSILALLI</sequence>
<gene>
    <name evidence="4" type="ORF">MELLADRAFT_85280</name>
</gene>
<feature type="chain" id="PRO_5003315250" description="DUF7729 domain-containing protein" evidence="2">
    <location>
        <begin position="20"/>
        <end position="434"/>
    </location>
</feature>
<evidence type="ECO:0000313" key="4">
    <source>
        <dbReference type="EMBL" id="EGG08013.1"/>
    </source>
</evidence>
<organism evidence="5">
    <name type="scientific">Melampsora larici-populina (strain 98AG31 / pathotype 3-4-7)</name>
    <name type="common">Poplar leaf rust fungus</name>
    <dbReference type="NCBI Taxonomy" id="747676"/>
    <lineage>
        <taxon>Eukaryota</taxon>
        <taxon>Fungi</taxon>
        <taxon>Dikarya</taxon>
        <taxon>Basidiomycota</taxon>
        <taxon>Pucciniomycotina</taxon>
        <taxon>Pucciniomycetes</taxon>
        <taxon>Pucciniales</taxon>
        <taxon>Melampsoraceae</taxon>
        <taxon>Melampsora</taxon>
    </lineage>
</organism>
<feature type="signal peptide" evidence="2">
    <location>
        <begin position="1"/>
        <end position="19"/>
    </location>
</feature>
<feature type="compositionally biased region" description="Low complexity" evidence="1">
    <location>
        <begin position="277"/>
        <end position="311"/>
    </location>
</feature>
<feature type="domain" description="DUF7729" evidence="3">
    <location>
        <begin position="72"/>
        <end position="190"/>
    </location>
</feature>
<feature type="region of interest" description="Disordered" evidence="1">
    <location>
        <begin position="33"/>
        <end position="60"/>
    </location>
</feature>
<proteinExistence type="predicted"/>
<dbReference type="OrthoDB" id="5588482at2759"/>
<keyword evidence="2" id="KW-0732">Signal</keyword>
<dbReference type="HOGENOM" id="CLU_049056_0_0_1"/>
<dbReference type="GeneID" id="18933779"/>
<dbReference type="RefSeq" id="XP_007408778.1">
    <property type="nucleotide sequence ID" value="XM_007408716.1"/>
</dbReference>
<reference evidence="5" key="1">
    <citation type="journal article" date="2011" name="Proc. Natl. Acad. Sci. U.S.A.">
        <title>Obligate biotrophy features unraveled by the genomic analysis of rust fungi.</title>
        <authorList>
            <person name="Duplessis S."/>
            <person name="Cuomo C.A."/>
            <person name="Lin Y.-C."/>
            <person name="Aerts A."/>
            <person name="Tisserant E."/>
            <person name="Veneault-Fourrey C."/>
            <person name="Joly D.L."/>
            <person name="Hacquard S."/>
            <person name="Amselem J."/>
            <person name="Cantarel B.L."/>
            <person name="Chiu R."/>
            <person name="Coutinho P.M."/>
            <person name="Feau N."/>
            <person name="Field M."/>
            <person name="Frey P."/>
            <person name="Gelhaye E."/>
            <person name="Goldberg J."/>
            <person name="Grabherr M.G."/>
            <person name="Kodira C.D."/>
            <person name="Kohler A."/>
            <person name="Kuees U."/>
            <person name="Lindquist E.A."/>
            <person name="Lucas S.M."/>
            <person name="Mago R."/>
            <person name="Mauceli E."/>
            <person name="Morin E."/>
            <person name="Murat C."/>
            <person name="Pangilinan J.L."/>
            <person name="Park R."/>
            <person name="Pearson M."/>
            <person name="Quesneville H."/>
            <person name="Rouhier N."/>
            <person name="Sakthikumar S."/>
            <person name="Salamov A.A."/>
            <person name="Schmutz J."/>
            <person name="Selles B."/>
            <person name="Shapiro H."/>
            <person name="Tanguay P."/>
            <person name="Tuskan G.A."/>
            <person name="Henrissat B."/>
            <person name="Van de Peer Y."/>
            <person name="Rouze P."/>
            <person name="Ellis J.G."/>
            <person name="Dodds P.N."/>
            <person name="Schein J.E."/>
            <person name="Zhong S."/>
            <person name="Hamelin R.C."/>
            <person name="Grigoriev I.V."/>
            <person name="Szabo L.J."/>
            <person name="Martin F."/>
        </authorList>
    </citation>
    <scope>NUCLEOTIDE SEQUENCE [LARGE SCALE GENOMIC DNA]</scope>
    <source>
        <strain evidence="5">98AG31 / pathotype 3-4-7</strain>
    </source>
</reference>
<dbReference type="AlphaFoldDB" id="F4RI73"/>
<evidence type="ECO:0000313" key="5">
    <source>
        <dbReference type="Proteomes" id="UP000001072"/>
    </source>
</evidence>
<evidence type="ECO:0000256" key="1">
    <source>
        <dbReference type="SAM" id="MobiDB-lite"/>
    </source>
</evidence>